<dbReference type="Proteomes" id="UP000595446">
    <property type="component" value="Chromosome"/>
</dbReference>
<sequence length="90" mass="10033">MASSRSVIVILTGTRKLLVVQIADISILAFAQFVGRRSVFVVAIIDRSRLLGDINLISMRYWVGHRWHPVDLVACWSATLLSGCAVPRLR</sequence>
<evidence type="ECO:0000313" key="1">
    <source>
        <dbReference type="EMBL" id="BCO34948.1"/>
    </source>
</evidence>
<accession>A0A2G8B613</accession>
<keyword evidence="2" id="KW-1185">Reference proteome</keyword>
<evidence type="ECO:0000313" key="2">
    <source>
        <dbReference type="Proteomes" id="UP000595446"/>
    </source>
</evidence>
<dbReference type="AlphaFoldDB" id="A0A2G8B613"/>
<reference evidence="1 2" key="1">
    <citation type="submission" date="2020-12" db="EMBL/GenBank/DDBJ databases">
        <title>Complete genome sequence of Mycobacterium heckeshornense JCM 15655T, closely related to a pathogenic non-tuberculous mycobacterial species Mycobacterium xenopi.</title>
        <authorList>
            <person name="Yoshida M."/>
            <person name="Fukano H."/>
            <person name="Asakura T."/>
            <person name="Suzuki M."/>
            <person name="Hoshino Y."/>
        </authorList>
    </citation>
    <scope>NUCLEOTIDE SEQUENCE [LARGE SCALE GENOMIC DNA]</scope>
    <source>
        <strain evidence="1 2">JCM 15655</strain>
    </source>
</reference>
<organism evidence="1 2">
    <name type="scientific">Mycobacterium heckeshornense</name>
    <dbReference type="NCBI Taxonomy" id="110505"/>
    <lineage>
        <taxon>Bacteria</taxon>
        <taxon>Bacillati</taxon>
        <taxon>Actinomycetota</taxon>
        <taxon>Actinomycetes</taxon>
        <taxon>Mycobacteriales</taxon>
        <taxon>Mycobacteriaceae</taxon>
        <taxon>Mycobacterium</taxon>
    </lineage>
</organism>
<name>A0A2G8B613_9MYCO</name>
<dbReference type="EMBL" id="AP024237">
    <property type="protein sequence ID" value="BCO34948.1"/>
    <property type="molecule type" value="Genomic_DNA"/>
</dbReference>
<proteinExistence type="predicted"/>
<gene>
    <name evidence="1" type="ORF">MHEC_13810</name>
</gene>
<protein>
    <submittedName>
        <fullName evidence="1">Uncharacterized protein</fullName>
    </submittedName>
</protein>